<comment type="subunit">
    <text evidence="4 20">Homodimer; dimerization is reversible, and the dimeric form is the active one.</text>
</comment>
<evidence type="ECO:0000256" key="2">
    <source>
        <dbReference type="ARBA" id="ARBA00001604"/>
    </source>
</evidence>
<keyword evidence="17 20" id="KW-0998">Cell outer membrane</keyword>
<keyword evidence="16" id="KW-0472">Membrane</keyword>
<feature type="binding site" description="in dimeric form" evidence="19">
    <location>
        <position position="235"/>
    </location>
    <ligand>
        <name>Ca(2+)</name>
        <dbReference type="ChEBI" id="CHEBI:29108"/>
        <label>1</label>
    </ligand>
</feature>
<evidence type="ECO:0000256" key="19">
    <source>
        <dbReference type="PIRSR" id="PIRSR603187-2"/>
    </source>
</evidence>
<dbReference type="EC" id="3.1.1.4" evidence="6 20"/>
<name>I1YJZ8_METFJ</name>
<dbReference type="SUPFAM" id="SSF56931">
    <property type="entry name" value="Outer membrane phospholipase A (OMPLA)"/>
    <property type="match status" value="1"/>
</dbReference>
<dbReference type="eggNOG" id="COG2829">
    <property type="taxonomic scope" value="Bacteria"/>
</dbReference>
<evidence type="ECO:0000313" key="22">
    <source>
        <dbReference type="Proteomes" id="UP000009145"/>
    </source>
</evidence>
<evidence type="ECO:0000256" key="12">
    <source>
        <dbReference type="ARBA" id="ARBA00022801"/>
    </source>
</evidence>
<evidence type="ECO:0000313" key="21">
    <source>
        <dbReference type="EMBL" id="AFJ03241.1"/>
    </source>
</evidence>
<dbReference type="EMBL" id="CP003380">
    <property type="protein sequence ID" value="AFJ03241.1"/>
    <property type="molecule type" value="Genomic_DNA"/>
</dbReference>
<feature type="active site" description="Proton acceptor" evidence="18">
    <location>
        <position position="225"/>
    </location>
</feature>
<keyword evidence="22" id="KW-1185">Reference proteome</keyword>
<keyword evidence="11 20" id="KW-0732">Signal</keyword>
<evidence type="ECO:0000256" key="15">
    <source>
        <dbReference type="ARBA" id="ARBA00023098"/>
    </source>
</evidence>
<comment type="catalytic activity">
    <reaction evidence="2 20">
        <text>a 1,2-diacyl-sn-glycero-3-phosphocholine + H2O = a 1-acyl-sn-glycero-3-phosphocholine + a fatty acid + H(+)</text>
        <dbReference type="Rhea" id="RHEA:15801"/>
        <dbReference type="ChEBI" id="CHEBI:15377"/>
        <dbReference type="ChEBI" id="CHEBI:15378"/>
        <dbReference type="ChEBI" id="CHEBI:28868"/>
        <dbReference type="ChEBI" id="CHEBI:57643"/>
        <dbReference type="ChEBI" id="CHEBI:58168"/>
        <dbReference type="EC" id="3.1.1.4"/>
    </reaction>
</comment>
<organism evidence="21 22">
    <name type="scientific">Methylophaga frappieri (strain ATCC BAA-2434 / DSM 25690 / JAM7)</name>
    <dbReference type="NCBI Taxonomy" id="754477"/>
    <lineage>
        <taxon>Bacteria</taxon>
        <taxon>Pseudomonadati</taxon>
        <taxon>Pseudomonadota</taxon>
        <taxon>Gammaproteobacteria</taxon>
        <taxon>Thiotrichales</taxon>
        <taxon>Piscirickettsiaceae</taxon>
        <taxon>Methylophaga</taxon>
    </lineage>
</organism>
<keyword evidence="8" id="KW-1134">Transmembrane beta strand</keyword>
<evidence type="ECO:0000256" key="3">
    <source>
        <dbReference type="ARBA" id="ARBA00010525"/>
    </source>
</evidence>
<dbReference type="PATRIC" id="fig|754477.3.peg.2070"/>
<comment type="catalytic activity">
    <reaction evidence="1 20">
        <text>a 1,2-diacyl-sn-glycero-3-phosphocholine + H2O = a 2-acyl-sn-glycero-3-phosphocholine + a fatty acid + H(+)</text>
        <dbReference type="Rhea" id="RHEA:18689"/>
        <dbReference type="ChEBI" id="CHEBI:15377"/>
        <dbReference type="ChEBI" id="CHEBI:15378"/>
        <dbReference type="ChEBI" id="CHEBI:28868"/>
        <dbReference type="ChEBI" id="CHEBI:57643"/>
        <dbReference type="ChEBI" id="CHEBI:57875"/>
        <dbReference type="EC" id="3.1.1.32"/>
    </reaction>
</comment>
<evidence type="ECO:0000256" key="14">
    <source>
        <dbReference type="ARBA" id="ARBA00022963"/>
    </source>
</evidence>
<dbReference type="Proteomes" id="UP000009145">
    <property type="component" value="Chromosome"/>
</dbReference>
<proteinExistence type="inferred from homology"/>
<dbReference type="Gene3D" id="2.40.230.10">
    <property type="entry name" value="Phospholipase A1"/>
    <property type="match status" value="1"/>
</dbReference>
<dbReference type="HOGENOM" id="CLU_045813_2_1_6"/>
<evidence type="ECO:0000256" key="16">
    <source>
        <dbReference type="ARBA" id="ARBA00023136"/>
    </source>
</evidence>
<evidence type="ECO:0000256" key="4">
    <source>
        <dbReference type="ARBA" id="ARBA00011702"/>
    </source>
</evidence>
<reference evidence="21 22" key="1">
    <citation type="journal article" date="2012" name="J. Bacteriol.">
        <title>Complete genome sequences of Methylophaga sp. strain JAM1 and Methylophaga sp. strain JAM7.</title>
        <authorList>
            <person name="Villeneuve C."/>
            <person name="Martineau C."/>
            <person name="Mauffrey F."/>
            <person name="Villemur R."/>
        </authorList>
    </citation>
    <scope>NUCLEOTIDE SEQUENCE [LARGE SCALE GENOMIC DNA]</scope>
    <source>
        <strain evidence="21 22">JAM7</strain>
    </source>
</reference>
<evidence type="ECO:0000256" key="9">
    <source>
        <dbReference type="ARBA" id="ARBA00022692"/>
    </source>
</evidence>
<dbReference type="PRINTS" id="PR01486">
    <property type="entry name" value="PHPHLIPASEA1"/>
</dbReference>
<dbReference type="STRING" id="754477.Q7C_2104"/>
<keyword evidence="15 20" id="KW-0443">Lipid metabolism</keyword>
<dbReference type="EC" id="3.1.1.32" evidence="5 20"/>
<feature type="active site" description="Nucleophile" evidence="18">
    <location>
        <position position="227"/>
    </location>
</feature>
<keyword evidence="12 20" id="KW-0378">Hydrolase</keyword>
<dbReference type="CDD" id="cd00541">
    <property type="entry name" value="OMPLA"/>
    <property type="match status" value="1"/>
</dbReference>
<protein>
    <recommendedName>
        <fullName evidence="7 20">Phospholipase A1</fullName>
        <ecNumber evidence="5 20">3.1.1.32</ecNumber>
        <ecNumber evidence="6 20">3.1.1.4</ecNumber>
    </recommendedName>
    <alternativeName>
        <fullName evidence="20">Phosphatidylcholine 1-acylhydrolase</fullName>
    </alternativeName>
</protein>
<dbReference type="AlphaFoldDB" id="I1YJZ8"/>
<evidence type="ECO:0000256" key="6">
    <source>
        <dbReference type="ARBA" id="ARBA00013278"/>
    </source>
</evidence>
<accession>I1YJZ8</accession>
<feature type="signal peptide" evidence="20">
    <location>
        <begin position="1"/>
        <end position="20"/>
    </location>
</feature>
<evidence type="ECO:0000256" key="1">
    <source>
        <dbReference type="ARBA" id="ARBA00000111"/>
    </source>
</evidence>
<evidence type="ECO:0000256" key="17">
    <source>
        <dbReference type="ARBA" id="ARBA00023237"/>
    </source>
</evidence>
<dbReference type="GO" id="GO:0009279">
    <property type="term" value="C:cell outer membrane"/>
    <property type="evidence" value="ECO:0007669"/>
    <property type="project" value="UniProtKB-SubCell"/>
</dbReference>
<dbReference type="GO" id="GO:0005509">
    <property type="term" value="F:calcium ion binding"/>
    <property type="evidence" value="ECO:0007669"/>
    <property type="project" value="TreeGrafter"/>
</dbReference>
<dbReference type="PANTHER" id="PTHR40457">
    <property type="entry name" value="PHOSPHOLIPASE A1"/>
    <property type="match status" value="1"/>
</dbReference>
<dbReference type="GO" id="GO:0016042">
    <property type="term" value="P:lipid catabolic process"/>
    <property type="evidence" value="ECO:0007669"/>
    <property type="project" value="UniProtKB-KW"/>
</dbReference>
<feature type="binding site" description="in dimeric form" evidence="19">
    <location>
        <position position="189"/>
    </location>
    <ligand>
        <name>Ca(2+)</name>
        <dbReference type="ChEBI" id="CHEBI:29108"/>
        <label>1</label>
    </ligand>
</feature>
<dbReference type="KEGG" id="mec:Q7C_2104"/>
<evidence type="ECO:0000256" key="20">
    <source>
        <dbReference type="RuleBase" id="RU366027"/>
    </source>
</evidence>
<evidence type="ECO:0000256" key="11">
    <source>
        <dbReference type="ARBA" id="ARBA00022729"/>
    </source>
</evidence>
<evidence type="ECO:0000256" key="13">
    <source>
        <dbReference type="ARBA" id="ARBA00022837"/>
    </source>
</evidence>
<feature type="chain" id="PRO_5019616835" description="Phospholipase A1" evidence="20">
    <location>
        <begin position="21"/>
        <end position="357"/>
    </location>
</feature>
<gene>
    <name evidence="21" type="ordered locus">Q7C_2104</name>
</gene>
<keyword evidence="13 19" id="KW-0106">Calcium</keyword>
<keyword evidence="14 20" id="KW-0442">Lipid degradation</keyword>
<feature type="binding site" description="in dimeric form" evidence="19">
    <location>
        <position position="270"/>
    </location>
    <ligand>
        <name>Ca(2+)</name>
        <dbReference type="ChEBI" id="CHEBI:29108"/>
        <label>1</label>
    </ligand>
</feature>
<dbReference type="OrthoDB" id="188433at2"/>
<dbReference type="InterPro" id="IPR036541">
    <property type="entry name" value="PLipase_A1_sf"/>
</dbReference>
<dbReference type="InterPro" id="IPR003187">
    <property type="entry name" value="PLipase_A1"/>
</dbReference>
<evidence type="ECO:0000256" key="10">
    <source>
        <dbReference type="ARBA" id="ARBA00022723"/>
    </source>
</evidence>
<comment type="cofactor">
    <cofactor evidence="20">
        <name>Ca(2+)</name>
        <dbReference type="ChEBI" id="CHEBI:29108"/>
    </cofactor>
    <text evidence="20">Binds 1 Ca(2+) ion per monomer. In the dimeric form the Ca(2+) is bound by different amino acids with binding of each Ca(2+) shared with ligands coming from each monomer. The Ca(2+) ion may have a role in catalysis.</text>
</comment>
<sequence length="357" mass="40719" precursor="true">MFARGCVFGALLALPLSAFADNAMDKCILTQIGIVDDTMTIGEVRQLCAAERQLDLAEPINEKAADEVANVAAEPQNIEVTLEENTIATEDGSAVSRRVLLEKTQARNPFALMPHKPNYIIFANNLSSTHETPFEQDDPNRDYNFQPWETKFQISLKMPLVRGLFNQRADLFVAYTNRSFWQQFNKDGSAPFRDSNHEPEAWLSFGNDFELFGWKNSVIRTGISHQSNGQSGALSRSWNRAYADFIFERGDWYLSFKPWLRIAESADNDDNPDIDEYMGNFELGAYYKLEDHSFEMILRNNLDFGENYGAIQLGWTFPLTDRLQGYVQWFNGYGESLIDYNAHTNSIGFGIKVSDWL</sequence>
<dbReference type="GO" id="GO:0008970">
    <property type="term" value="F:phospholipase A1 activity"/>
    <property type="evidence" value="ECO:0007669"/>
    <property type="project" value="UniProtKB-EC"/>
</dbReference>
<dbReference type="Pfam" id="PF02253">
    <property type="entry name" value="PLA1"/>
    <property type="match status" value="1"/>
</dbReference>
<evidence type="ECO:0000256" key="5">
    <source>
        <dbReference type="ARBA" id="ARBA00013179"/>
    </source>
</evidence>
<evidence type="ECO:0000256" key="8">
    <source>
        <dbReference type="ARBA" id="ARBA00022452"/>
    </source>
</evidence>
<comment type="subcellular location">
    <subcellularLocation>
        <location evidence="20">Cell outer membrane</location>
        <topology evidence="20">Multi-pass membrane protein</topology>
    </subcellularLocation>
    <text evidence="20">One of the very few enzymes located there.</text>
</comment>
<evidence type="ECO:0000256" key="7">
    <source>
        <dbReference type="ARBA" id="ARBA00021726"/>
    </source>
</evidence>
<keyword evidence="9" id="KW-0812">Transmembrane</keyword>
<evidence type="ECO:0000256" key="18">
    <source>
        <dbReference type="PIRSR" id="PIRSR603187-1"/>
    </source>
</evidence>
<dbReference type="PANTHER" id="PTHR40457:SF1">
    <property type="entry name" value="PHOSPHOLIPASE A1"/>
    <property type="match status" value="1"/>
</dbReference>
<dbReference type="GO" id="GO:0004623">
    <property type="term" value="F:phospholipase A2 activity"/>
    <property type="evidence" value="ECO:0007669"/>
    <property type="project" value="UniProtKB-EC"/>
</dbReference>
<keyword evidence="10 19" id="KW-0479">Metal-binding</keyword>
<comment type="similarity">
    <text evidence="3 20">Belongs to the phospholipase A1 family.</text>
</comment>
<comment type="function">
    <text evidence="20">Hydrolysis of phosphatidylcholine with phospholipase A2 (EC 3.1.1.4) and phospholipase A1 (EC 3.1.1.32) activities.</text>
</comment>